<dbReference type="InterPro" id="IPR038765">
    <property type="entry name" value="Papain-like_cys_pep_sf"/>
</dbReference>
<accession>A0A429ZKW1</accession>
<comment type="caution">
    <text evidence="1">The sequence shown here is derived from an EMBL/GenBank/DDBJ whole genome shotgun (WGS) entry which is preliminary data.</text>
</comment>
<dbReference type="AlphaFoldDB" id="A0A429ZKW1"/>
<evidence type="ECO:0000313" key="1">
    <source>
        <dbReference type="EMBL" id="RST94309.1"/>
    </source>
</evidence>
<reference evidence="1 2" key="1">
    <citation type="submission" date="2017-05" db="EMBL/GenBank/DDBJ databases">
        <title>Vagococcus spp. assemblies.</title>
        <authorList>
            <person name="Gulvik C.A."/>
        </authorList>
    </citation>
    <scope>NUCLEOTIDE SEQUENCE [LARGE SCALE GENOMIC DNA]</scope>
    <source>
        <strain evidence="1 2">NCFB 2777</strain>
    </source>
</reference>
<sequence length="202" mass="23492">MSKYIYFIHSSTTSVLSRTIGLYTRNKYNHVSISFEQDLSEVYSFGRKEIHNPLIGGFVQEDMATGLFTEATCSIYRLAVSEAEFLRTRHLVREFEGRQSELRYNFLGLVFLSWGMNITRADYYFCSEFAATLIRECTSINLPKPANFMMPQDLAELPGMEGIFEGQIATYREFNELSKFGYPLEWHQRSYDFNPQEQIPSV</sequence>
<evidence type="ECO:0000313" key="2">
    <source>
        <dbReference type="Proteomes" id="UP000287239"/>
    </source>
</evidence>
<organism evidence="1 2">
    <name type="scientific">Vagococcus salmoninarum</name>
    <dbReference type="NCBI Taxonomy" id="2739"/>
    <lineage>
        <taxon>Bacteria</taxon>
        <taxon>Bacillati</taxon>
        <taxon>Bacillota</taxon>
        <taxon>Bacilli</taxon>
        <taxon>Lactobacillales</taxon>
        <taxon>Enterococcaceae</taxon>
        <taxon>Vagococcus</taxon>
    </lineage>
</organism>
<dbReference type="OrthoDB" id="1645744at2"/>
<keyword evidence="2" id="KW-1185">Reference proteome</keyword>
<dbReference type="RefSeq" id="WP_126780726.1">
    <property type="nucleotide sequence ID" value="NZ_CAUQJP010000019.1"/>
</dbReference>
<name>A0A429ZKW1_9ENTE</name>
<gene>
    <name evidence="1" type="ORF">CBF35_10075</name>
</gene>
<dbReference type="Proteomes" id="UP000287239">
    <property type="component" value="Unassembled WGS sequence"/>
</dbReference>
<proteinExistence type="predicted"/>
<protein>
    <submittedName>
        <fullName evidence="1">Uncharacterized protein</fullName>
    </submittedName>
</protein>
<dbReference type="GeneID" id="98568719"/>
<dbReference type="SUPFAM" id="SSF54001">
    <property type="entry name" value="Cysteine proteinases"/>
    <property type="match status" value="1"/>
</dbReference>
<dbReference type="Gene3D" id="3.90.1720.10">
    <property type="entry name" value="endopeptidase domain like (from Nostoc punctiforme)"/>
    <property type="match status" value="1"/>
</dbReference>
<dbReference type="EMBL" id="NGJU01000015">
    <property type="protein sequence ID" value="RST94309.1"/>
    <property type="molecule type" value="Genomic_DNA"/>
</dbReference>